<dbReference type="Proteomes" id="UP000287168">
    <property type="component" value="Unassembled WGS sequence"/>
</dbReference>
<gene>
    <name evidence="3" type="ORF">EP867_13120</name>
</gene>
<dbReference type="PROSITE" id="PS00166">
    <property type="entry name" value="ENOYL_COA_HYDRATASE"/>
    <property type="match status" value="1"/>
</dbReference>
<dbReference type="Gene3D" id="3.90.226.10">
    <property type="entry name" value="2-enoyl-CoA Hydratase, Chain A, domain 1"/>
    <property type="match status" value="1"/>
</dbReference>
<organism evidence="3 4">
    <name type="scientific">Falsigemmobacter intermedius</name>
    <dbReference type="NCBI Taxonomy" id="1553448"/>
    <lineage>
        <taxon>Bacteria</taxon>
        <taxon>Pseudomonadati</taxon>
        <taxon>Pseudomonadota</taxon>
        <taxon>Alphaproteobacteria</taxon>
        <taxon>Rhodobacterales</taxon>
        <taxon>Paracoccaceae</taxon>
        <taxon>Falsigemmobacter</taxon>
    </lineage>
</organism>
<dbReference type="Pfam" id="PF00378">
    <property type="entry name" value="ECH_1"/>
    <property type="match status" value="1"/>
</dbReference>
<protein>
    <recommendedName>
        <fullName evidence="5">Enoyl-CoA hydratase</fullName>
    </recommendedName>
</protein>
<dbReference type="GO" id="GO:0003824">
    <property type="term" value="F:catalytic activity"/>
    <property type="evidence" value="ECO:0007669"/>
    <property type="project" value="InterPro"/>
</dbReference>
<dbReference type="PANTHER" id="PTHR43802">
    <property type="entry name" value="ENOYL-COA HYDRATASE"/>
    <property type="match status" value="1"/>
</dbReference>
<dbReference type="Gene3D" id="1.10.12.10">
    <property type="entry name" value="Lyase 2-enoyl-coa Hydratase, Chain A, domain 2"/>
    <property type="match status" value="1"/>
</dbReference>
<dbReference type="EMBL" id="SBLC01000019">
    <property type="protein sequence ID" value="RWY39915.1"/>
    <property type="molecule type" value="Genomic_DNA"/>
</dbReference>
<dbReference type="InterPro" id="IPR001753">
    <property type="entry name" value="Enoyl-CoA_hydra/iso"/>
</dbReference>
<proteinExistence type="inferred from homology"/>
<comment type="similarity">
    <text evidence="1 2">Belongs to the enoyl-CoA hydratase/isomerase family.</text>
</comment>
<name>A0A444M9T7_9RHOB</name>
<dbReference type="InterPro" id="IPR029045">
    <property type="entry name" value="ClpP/crotonase-like_dom_sf"/>
</dbReference>
<dbReference type="InterPro" id="IPR018376">
    <property type="entry name" value="Enoyl-CoA_hyd/isom_CS"/>
</dbReference>
<dbReference type="SUPFAM" id="SSF52096">
    <property type="entry name" value="ClpP/crotonase"/>
    <property type="match status" value="1"/>
</dbReference>
<keyword evidence="4" id="KW-1185">Reference proteome</keyword>
<accession>A0A444M9T7</accession>
<sequence length="262" mass="27615">MTEPEISQQTVLSRREGAVCILTLNRPDQRNSITPALTRELRAAVKAFEADDSLRVAVLHGAGRVFCAGMDLKAVSDPASHEVIFGEGRFAGFVDLPRRKPVIAAVHGAAMGGGLEVMLACDMAVAERGTRFALPEPKVGLVAAAGGIIRLAARLPAAKARELVLTGRLFEAEEAERLGLVSRVTEPGGALAEALRIAAEIAGNAPLSVTASLQLLRAAEAAAEAAQWPENEAVLRGLLASDDAREGSLAFAEKREPRWSGR</sequence>
<evidence type="ECO:0008006" key="5">
    <source>
        <dbReference type="Google" id="ProtNLM"/>
    </source>
</evidence>
<dbReference type="InterPro" id="IPR014748">
    <property type="entry name" value="Enoyl-CoA_hydra_C"/>
</dbReference>
<dbReference type="RefSeq" id="WP_128489942.1">
    <property type="nucleotide sequence ID" value="NZ_JBHLXB010000025.1"/>
</dbReference>
<dbReference type="AlphaFoldDB" id="A0A444M9T7"/>
<dbReference type="PANTHER" id="PTHR43802:SF1">
    <property type="entry name" value="IP11341P-RELATED"/>
    <property type="match status" value="1"/>
</dbReference>
<dbReference type="OrthoDB" id="5730382at2"/>
<evidence type="ECO:0000256" key="2">
    <source>
        <dbReference type="RuleBase" id="RU003707"/>
    </source>
</evidence>
<evidence type="ECO:0000256" key="1">
    <source>
        <dbReference type="ARBA" id="ARBA00005254"/>
    </source>
</evidence>
<evidence type="ECO:0000313" key="3">
    <source>
        <dbReference type="EMBL" id="RWY39915.1"/>
    </source>
</evidence>
<reference evidence="3 4" key="1">
    <citation type="journal article" date="2015" name="Int. J. Syst. Evol. Microbiol.">
        <title>Gemmobacter intermedius sp. nov., isolated from a white stork (Ciconia ciconia).</title>
        <authorList>
            <person name="Kampfer P."/>
            <person name="Jerzak L."/>
            <person name="Wilharm G."/>
            <person name="Golke J."/>
            <person name="Busse H.J."/>
            <person name="Glaeser S.P."/>
        </authorList>
    </citation>
    <scope>NUCLEOTIDE SEQUENCE [LARGE SCALE GENOMIC DNA]</scope>
    <source>
        <strain evidence="3 4">119/4</strain>
    </source>
</reference>
<dbReference type="CDD" id="cd06558">
    <property type="entry name" value="crotonase-like"/>
    <property type="match status" value="1"/>
</dbReference>
<comment type="caution">
    <text evidence="3">The sequence shown here is derived from an EMBL/GenBank/DDBJ whole genome shotgun (WGS) entry which is preliminary data.</text>
</comment>
<evidence type="ECO:0000313" key="4">
    <source>
        <dbReference type="Proteomes" id="UP000287168"/>
    </source>
</evidence>